<sequence>MAAYFFDFIIVALLIIGITAINGVLTNGIGEKVFGGKRHSAIADHSAEIQSGWKSVGGKEKK</sequence>
<comment type="caution">
    <text evidence="2">The sequence shown here is derived from an EMBL/GenBank/DDBJ whole genome shotgun (WGS) entry which is preliminary data.</text>
</comment>
<gene>
    <name evidence="2" type="ORF">D0466_09335</name>
</gene>
<keyword evidence="1" id="KW-0812">Transmembrane</keyword>
<protein>
    <submittedName>
        <fullName evidence="2">Uncharacterized protein</fullName>
    </submittedName>
</protein>
<evidence type="ECO:0000313" key="2">
    <source>
        <dbReference type="EMBL" id="RFU64122.1"/>
    </source>
</evidence>
<keyword evidence="1" id="KW-1133">Transmembrane helix</keyword>
<proteinExistence type="predicted"/>
<accession>A0A372LDL0</accession>
<dbReference type="EMBL" id="QVTD01000004">
    <property type="protein sequence ID" value="RFU64122.1"/>
    <property type="molecule type" value="Genomic_DNA"/>
</dbReference>
<dbReference type="OrthoDB" id="2888596at2"/>
<reference evidence="2 3" key="1">
    <citation type="submission" date="2018-08" db="EMBL/GenBank/DDBJ databases">
        <title>Bacillus chawlae sp. nov., Bacillus glennii sp. nov., and Bacillus saganii sp. nov. Isolated from the Vehicle Assembly Building at Kennedy Space Center where the Viking Spacecraft were Assembled.</title>
        <authorList>
            <person name="Seuylemezian A."/>
            <person name="Vaishampayan P."/>
        </authorList>
    </citation>
    <scope>NUCLEOTIDE SEQUENCE [LARGE SCALE GENOMIC DNA]</scope>
    <source>
        <strain evidence="2 3">V44-8</strain>
    </source>
</reference>
<feature type="transmembrane region" description="Helical" evidence="1">
    <location>
        <begin position="6"/>
        <end position="29"/>
    </location>
</feature>
<keyword evidence="3" id="KW-1185">Reference proteome</keyword>
<keyword evidence="1" id="KW-0472">Membrane</keyword>
<name>A0A372LDL0_9BACI</name>
<organism evidence="2 3">
    <name type="scientific">Peribacillus glennii</name>
    <dbReference type="NCBI Taxonomy" id="2303991"/>
    <lineage>
        <taxon>Bacteria</taxon>
        <taxon>Bacillati</taxon>
        <taxon>Bacillota</taxon>
        <taxon>Bacilli</taxon>
        <taxon>Bacillales</taxon>
        <taxon>Bacillaceae</taxon>
        <taxon>Peribacillus</taxon>
    </lineage>
</organism>
<evidence type="ECO:0000313" key="3">
    <source>
        <dbReference type="Proteomes" id="UP000262939"/>
    </source>
</evidence>
<dbReference type="Proteomes" id="UP000262939">
    <property type="component" value="Unassembled WGS sequence"/>
</dbReference>
<evidence type="ECO:0000256" key="1">
    <source>
        <dbReference type="SAM" id="Phobius"/>
    </source>
</evidence>
<dbReference type="RefSeq" id="WP_117322305.1">
    <property type="nucleotide sequence ID" value="NZ_QVTD01000004.1"/>
</dbReference>
<dbReference type="AlphaFoldDB" id="A0A372LDL0"/>